<accession>A0A9N9I1M7</accession>
<evidence type="ECO:0000313" key="1">
    <source>
        <dbReference type="EMBL" id="CAG8716424.1"/>
    </source>
</evidence>
<name>A0A9N9I1M7_9GLOM</name>
<dbReference type="AlphaFoldDB" id="A0A9N9I1M7"/>
<gene>
    <name evidence="1" type="ORF">CPELLU_LOCUS12627</name>
</gene>
<comment type="caution">
    <text evidence="1">The sequence shown here is derived from an EMBL/GenBank/DDBJ whole genome shotgun (WGS) entry which is preliminary data.</text>
</comment>
<organism evidence="1 2">
    <name type="scientific">Cetraspora pellucida</name>
    <dbReference type="NCBI Taxonomy" id="1433469"/>
    <lineage>
        <taxon>Eukaryota</taxon>
        <taxon>Fungi</taxon>
        <taxon>Fungi incertae sedis</taxon>
        <taxon>Mucoromycota</taxon>
        <taxon>Glomeromycotina</taxon>
        <taxon>Glomeromycetes</taxon>
        <taxon>Diversisporales</taxon>
        <taxon>Gigasporaceae</taxon>
        <taxon>Cetraspora</taxon>
    </lineage>
</organism>
<keyword evidence="2" id="KW-1185">Reference proteome</keyword>
<evidence type="ECO:0000313" key="2">
    <source>
        <dbReference type="Proteomes" id="UP000789759"/>
    </source>
</evidence>
<sequence>MAILYDQPITFKVADHNLDLIVEIRTGIFFNSVETLSSED</sequence>
<protein>
    <submittedName>
        <fullName evidence="1">402_t:CDS:1</fullName>
    </submittedName>
</protein>
<dbReference type="EMBL" id="CAJVQA010012412">
    <property type="protein sequence ID" value="CAG8716424.1"/>
    <property type="molecule type" value="Genomic_DNA"/>
</dbReference>
<reference evidence="1" key="1">
    <citation type="submission" date="2021-06" db="EMBL/GenBank/DDBJ databases">
        <authorList>
            <person name="Kallberg Y."/>
            <person name="Tangrot J."/>
            <person name="Rosling A."/>
        </authorList>
    </citation>
    <scope>NUCLEOTIDE SEQUENCE</scope>
    <source>
        <strain evidence="1">FL966</strain>
    </source>
</reference>
<proteinExistence type="predicted"/>
<dbReference type="Proteomes" id="UP000789759">
    <property type="component" value="Unassembled WGS sequence"/>
</dbReference>